<dbReference type="Pfam" id="PF01371">
    <property type="entry name" value="Trp_repressor"/>
    <property type="match status" value="1"/>
</dbReference>
<evidence type="ECO:0000313" key="1">
    <source>
        <dbReference type="EMBL" id="OGZ18434.1"/>
    </source>
</evidence>
<dbReference type="Proteomes" id="UP000178893">
    <property type="component" value="Unassembled WGS sequence"/>
</dbReference>
<dbReference type="InterPro" id="IPR038116">
    <property type="entry name" value="TrpR-like_sf"/>
</dbReference>
<sequence length="176" mass="20794">MGTFHLNNLPKEKRIQMIAEFYDVVNSLKNRQEVRLFLKDLLTGDEIASLMRRIEVAVLLKANFSHQEIRKLLKVSNNKINKVQKVLVSEDRGKGFDLIIERLLAERKERIRRKERDINIKESPEKQLKRKYSHIFLLENLVDDAYDNIKNSSRREKDALLFTPSFGLTDDKNKKE</sequence>
<comment type="caution">
    <text evidence="1">The sequence shown here is derived from an EMBL/GenBank/DDBJ whole genome shotgun (WGS) entry which is preliminary data.</text>
</comment>
<name>A0A1G2DXX9_9BACT</name>
<gene>
    <name evidence="1" type="ORF">A2V72_01215</name>
</gene>
<proteinExistence type="predicted"/>
<dbReference type="PANTHER" id="PTHR40080:SF1">
    <property type="entry name" value="TRPR-LIKE PROTEIN YERC_YECD"/>
    <property type="match status" value="1"/>
</dbReference>
<evidence type="ECO:0008006" key="3">
    <source>
        <dbReference type="Google" id="ProtNLM"/>
    </source>
</evidence>
<dbReference type="GO" id="GO:0043565">
    <property type="term" value="F:sequence-specific DNA binding"/>
    <property type="evidence" value="ECO:0007669"/>
    <property type="project" value="InterPro"/>
</dbReference>
<dbReference type="PANTHER" id="PTHR40080">
    <property type="entry name" value="LMO1763 PROTEIN"/>
    <property type="match status" value="1"/>
</dbReference>
<dbReference type="InterPro" id="IPR013368">
    <property type="entry name" value="YecD_YerC"/>
</dbReference>
<organism evidence="1 2">
    <name type="scientific">Candidatus Nealsonbacteria bacterium RBG_13_37_56</name>
    <dbReference type="NCBI Taxonomy" id="1801661"/>
    <lineage>
        <taxon>Bacteria</taxon>
        <taxon>Candidatus Nealsoniibacteriota</taxon>
    </lineage>
</organism>
<dbReference type="Gene3D" id="1.10.1270.10">
    <property type="entry name" value="TrpR-like"/>
    <property type="match status" value="1"/>
</dbReference>
<dbReference type="AlphaFoldDB" id="A0A1G2DXX9"/>
<reference evidence="1 2" key="1">
    <citation type="journal article" date="2016" name="Nat. Commun.">
        <title>Thousands of microbial genomes shed light on interconnected biogeochemical processes in an aquifer system.</title>
        <authorList>
            <person name="Anantharaman K."/>
            <person name="Brown C.T."/>
            <person name="Hug L.A."/>
            <person name="Sharon I."/>
            <person name="Castelle C.J."/>
            <person name="Probst A.J."/>
            <person name="Thomas B.C."/>
            <person name="Singh A."/>
            <person name="Wilkins M.J."/>
            <person name="Karaoz U."/>
            <person name="Brodie E.L."/>
            <person name="Williams K.H."/>
            <person name="Hubbard S.S."/>
            <person name="Banfield J.F."/>
        </authorList>
    </citation>
    <scope>NUCLEOTIDE SEQUENCE [LARGE SCALE GENOMIC DNA]</scope>
</reference>
<dbReference type="GO" id="GO:0003700">
    <property type="term" value="F:DNA-binding transcription factor activity"/>
    <property type="evidence" value="ECO:0007669"/>
    <property type="project" value="InterPro"/>
</dbReference>
<dbReference type="SUPFAM" id="SSF48295">
    <property type="entry name" value="TrpR-like"/>
    <property type="match status" value="1"/>
</dbReference>
<dbReference type="InterPro" id="IPR010921">
    <property type="entry name" value="Trp_repressor/repl_initiator"/>
</dbReference>
<dbReference type="EMBL" id="MHLW01000001">
    <property type="protein sequence ID" value="OGZ18434.1"/>
    <property type="molecule type" value="Genomic_DNA"/>
</dbReference>
<evidence type="ECO:0000313" key="2">
    <source>
        <dbReference type="Proteomes" id="UP000178893"/>
    </source>
</evidence>
<accession>A0A1G2DXX9</accession>
<dbReference type="InterPro" id="IPR000831">
    <property type="entry name" value="Trp_repress"/>
</dbReference>
<protein>
    <recommendedName>
        <fullName evidence="3">TrpR like protein, YerC/YecD</fullName>
    </recommendedName>
</protein>